<dbReference type="InterPro" id="IPR011333">
    <property type="entry name" value="SKP1/BTB/POZ_sf"/>
</dbReference>
<dbReference type="Proteomes" id="UP000499080">
    <property type="component" value="Unassembled WGS sequence"/>
</dbReference>
<dbReference type="SUPFAM" id="SSF54695">
    <property type="entry name" value="POZ domain"/>
    <property type="match status" value="1"/>
</dbReference>
<organism evidence="2 3">
    <name type="scientific">Araneus ventricosus</name>
    <name type="common">Orbweaver spider</name>
    <name type="synonym">Epeira ventricosa</name>
    <dbReference type="NCBI Taxonomy" id="182803"/>
    <lineage>
        <taxon>Eukaryota</taxon>
        <taxon>Metazoa</taxon>
        <taxon>Ecdysozoa</taxon>
        <taxon>Arthropoda</taxon>
        <taxon>Chelicerata</taxon>
        <taxon>Arachnida</taxon>
        <taxon>Araneae</taxon>
        <taxon>Araneomorphae</taxon>
        <taxon>Entelegynae</taxon>
        <taxon>Araneoidea</taxon>
        <taxon>Araneidae</taxon>
        <taxon>Araneus</taxon>
    </lineage>
</organism>
<evidence type="ECO:0000313" key="3">
    <source>
        <dbReference type="Proteomes" id="UP000499080"/>
    </source>
</evidence>
<proteinExistence type="predicted"/>
<dbReference type="PANTHER" id="PTHR24413">
    <property type="entry name" value="SPECKLE-TYPE POZ PROTEIN"/>
    <property type="match status" value="1"/>
</dbReference>
<dbReference type="Gene3D" id="1.25.40.420">
    <property type="match status" value="1"/>
</dbReference>
<dbReference type="EMBL" id="BGPR01005693">
    <property type="protein sequence ID" value="GBN12564.1"/>
    <property type="molecule type" value="Genomic_DNA"/>
</dbReference>
<accession>A0A4Y2LDF0</accession>
<dbReference type="Gene3D" id="3.30.710.10">
    <property type="entry name" value="Potassium Channel Kv1.1, Chain A"/>
    <property type="match status" value="1"/>
</dbReference>
<gene>
    <name evidence="2" type="ORF">AVEN_9994_1</name>
</gene>
<evidence type="ECO:0000259" key="1">
    <source>
        <dbReference type="Pfam" id="PF00651"/>
    </source>
</evidence>
<keyword evidence="3" id="KW-1185">Reference proteome</keyword>
<reference evidence="2 3" key="1">
    <citation type="journal article" date="2019" name="Sci. Rep.">
        <title>Orb-weaving spider Araneus ventricosus genome elucidates the spidroin gene catalogue.</title>
        <authorList>
            <person name="Kono N."/>
            <person name="Nakamura H."/>
            <person name="Ohtoshi R."/>
            <person name="Moran D.A.P."/>
            <person name="Shinohara A."/>
            <person name="Yoshida Y."/>
            <person name="Fujiwara M."/>
            <person name="Mori M."/>
            <person name="Tomita M."/>
            <person name="Arakawa K."/>
        </authorList>
    </citation>
    <scope>NUCLEOTIDE SEQUENCE [LARGE SCALE GENOMIC DNA]</scope>
</reference>
<comment type="caution">
    <text evidence="2">The sequence shown here is derived from an EMBL/GenBank/DDBJ whole genome shotgun (WGS) entry which is preliminary data.</text>
</comment>
<feature type="domain" description="BTB" evidence="1">
    <location>
        <begin position="1"/>
        <end position="69"/>
    </location>
</feature>
<dbReference type="Pfam" id="PF00651">
    <property type="entry name" value="BTB"/>
    <property type="match status" value="1"/>
</dbReference>
<dbReference type="InterPro" id="IPR000210">
    <property type="entry name" value="BTB/POZ_dom"/>
</dbReference>
<protein>
    <recommendedName>
        <fullName evidence="1">BTB domain-containing protein</fullName>
    </recommendedName>
</protein>
<dbReference type="AlphaFoldDB" id="A0A4Y2LDF0"/>
<dbReference type="OrthoDB" id="6434910at2759"/>
<evidence type="ECO:0000313" key="2">
    <source>
        <dbReference type="EMBL" id="GBN12564.1"/>
    </source>
</evidence>
<sequence>MFLKDAVQNPTIIVDLPDIDESTLRSLLLYIYKDVVEDLEFGNAMELYQAADKYQLTDLKNICAKVLVGNLCRSSIFQVLSFANIYQDDKMKKAAQDFISDIDNDFTSSDEWQDFKKRNLELAMETMEYMFSRKRIKIDN</sequence>
<name>A0A4Y2LDF0_ARAVE</name>